<gene>
    <name evidence="7" type="ORF">ACOC_LOCUS3832</name>
</gene>
<sequence>MNYFHVLVMEKLSRASGSIGISYGEHSNLCVNQIVRNGTQKQKKKYLLKLISGEHMGALAMSETIEENVMGGIGKGVYMLVTGLDIERLVLSYGPMGTMQAAYNIAFQYAHHRKVFGTQIGAFQVRRLVIGRALNKEYIH</sequence>
<accession>A0A0R3PHK4</accession>
<dbReference type="PANTHER" id="PTHR43884:SF12">
    <property type="entry name" value="ISOVALERYL-COA DEHYDROGENASE, MITOCHONDRIAL-RELATED"/>
    <property type="match status" value="1"/>
</dbReference>
<comment type="cofactor">
    <cofactor evidence="1">
        <name>FAD</name>
        <dbReference type="ChEBI" id="CHEBI:57692"/>
    </cofactor>
</comment>
<evidence type="ECO:0000259" key="5">
    <source>
        <dbReference type="Pfam" id="PF00441"/>
    </source>
</evidence>
<protein>
    <submittedName>
        <fullName evidence="9">Acyl-CoA_dh_1 domain-containing protein</fullName>
    </submittedName>
</protein>
<dbReference type="InterPro" id="IPR036250">
    <property type="entry name" value="AcylCo_DH-like_C"/>
</dbReference>
<evidence type="ECO:0000256" key="1">
    <source>
        <dbReference type="ARBA" id="ARBA00001974"/>
    </source>
</evidence>
<dbReference type="Gene3D" id="1.20.140.10">
    <property type="entry name" value="Butyryl-CoA Dehydrogenase, subunit A, domain 3"/>
    <property type="match status" value="1"/>
</dbReference>
<dbReference type="Pfam" id="PF00441">
    <property type="entry name" value="Acyl-CoA_dh_1"/>
    <property type="match status" value="1"/>
</dbReference>
<comment type="similarity">
    <text evidence="2">Belongs to the acyl-CoA dehydrogenase family.</text>
</comment>
<dbReference type="Gene3D" id="1.10.540.10">
    <property type="entry name" value="Acyl-CoA dehydrogenase/oxidase, N-terminal domain"/>
    <property type="match status" value="1"/>
</dbReference>
<reference evidence="9" key="1">
    <citation type="submission" date="2017-02" db="UniProtKB">
        <authorList>
            <consortium name="WormBaseParasite"/>
        </authorList>
    </citation>
    <scope>IDENTIFICATION</scope>
</reference>
<dbReference type="GO" id="GO:0008470">
    <property type="term" value="F:3-methylbutanoyl-CoA dehydrogenase activity"/>
    <property type="evidence" value="ECO:0007669"/>
    <property type="project" value="TreeGrafter"/>
</dbReference>
<evidence type="ECO:0000259" key="6">
    <source>
        <dbReference type="Pfam" id="PF02771"/>
    </source>
</evidence>
<keyword evidence="4" id="KW-0274">FAD</keyword>
<dbReference type="STRING" id="334426.A0A0R3PHK4"/>
<reference evidence="7 8" key="2">
    <citation type="submission" date="2018-11" db="EMBL/GenBank/DDBJ databases">
        <authorList>
            <consortium name="Pathogen Informatics"/>
        </authorList>
    </citation>
    <scope>NUCLEOTIDE SEQUENCE [LARGE SCALE GENOMIC DNA]</scope>
    <source>
        <strain evidence="7 8">Costa Rica</strain>
    </source>
</reference>
<keyword evidence="8" id="KW-1185">Reference proteome</keyword>
<feature type="domain" description="Acyl-CoA dehydrogenase/oxidase C-terminal" evidence="5">
    <location>
        <begin position="74"/>
        <end position="131"/>
    </location>
</feature>
<evidence type="ECO:0000313" key="9">
    <source>
        <dbReference type="WBParaSite" id="ACOC_0000383101-mRNA-1"/>
    </source>
</evidence>
<dbReference type="SUPFAM" id="SSF56645">
    <property type="entry name" value="Acyl-CoA dehydrogenase NM domain-like"/>
    <property type="match status" value="1"/>
</dbReference>
<dbReference type="GO" id="GO:0006552">
    <property type="term" value="P:L-leucine catabolic process"/>
    <property type="evidence" value="ECO:0007669"/>
    <property type="project" value="TreeGrafter"/>
</dbReference>
<evidence type="ECO:0000256" key="4">
    <source>
        <dbReference type="ARBA" id="ARBA00022827"/>
    </source>
</evidence>
<name>A0A0R3PHK4_ANGCS</name>
<organism evidence="9">
    <name type="scientific">Angiostrongylus costaricensis</name>
    <name type="common">Nematode worm</name>
    <dbReference type="NCBI Taxonomy" id="334426"/>
    <lineage>
        <taxon>Eukaryota</taxon>
        <taxon>Metazoa</taxon>
        <taxon>Ecdysozoa</taxon>
        <taxon>Nematoda</taxon>
        <taxon>Chromadorea</taxon>
        <taxon>Rhabditida</taxon>
        <taxon>Rhabditina</taxon>
        <taxon>Rhabditomorpha</taxon>
        <taxon>Strongyloidea</taxon>
        <taxon>Metastrongylidae</taxon>
        <taxon>Angiostrongylus</taxon>
    </lineage>
</organism>
<dbReference type="EMBL" id="UYYA01001466">
    <property type="protein sequence ID" value="VDM55417.1"/>
    <property type="molecule type" value="Genomic_DNA"/>
</dbReference>
<dbReference type="InterPro" id="IPR037069">
    <property type="entry name" value="AcylCoA_DH/ox_N_sf"/>
</dbReference>
<keyword evidence="3" id="KW-0285">Flavoprotein</keyword>
<evidence type="ECO:0000313" key="7">
    <source>
        <dbReference type="EMBL" id="VDM55417.1"/>
    </source>
</evidence>
<dbReference type="GO" id="GO:0050660">
    <property type="term" value="F:flavin adenine dinucleotide binding"/>
    <property type="evidence" value="ECO:0007669"/>
    <property type="project" value="InterPro"/>
</dbReference>
<dbReference type="InterPro" id="IPR009075">
    <property type="entry name" value="AcylCo_DH/oxidase_C"/>
</dbReference>
<dbReference type="SUPFAM" id="SSF47203">
    <property type="entry name" value="Acyl-CoA dehydrogenase C-terminal domain-like"/>
    <property type="match status" value="1"/>
</dbReference>
<evidence type="ECO:0000256" key="2">
    <source>
        <dbReference type="ARBA" id="ARBA00009347"/>
    </source>
</evidence>
<dbReference type="PANTHER" id="PTHR43884">
    <property type="entry name" value="ACYL-COA DEHYDROGENASE"/>
    <property type="match status" value="1"/>
</dbReference>
<dbReference type="InterPro" id="IPR009100">
    <property type="entry name" value="AcylCoA_DH/oxidase_NM_dom_sf"/>
</dbReference>
<proteinExistence type="inferred from homology"/>
<feature type="domain" description="Acyl-CoA dehydrogenase/oxidase N-terminal" evidence="6">
    <location>
        <begin position="5"/>
        <end position="54"/>
    </location>
</feature>
<dbReference type="Pfam" id="PF02771">
    <property type="entry name" value="Acyl-CoA_dh_N"/>
    <property type="match status" value="1"/>
</dbReference>
<dbReference type="GO" id="GO:0005739">
    <property type="term" value="C:mitochondrion"/>
    <property type="evidence" value="ECO:0007669"/>
    <property type="project" value="TreeGrafter"/>
</dbReference>
<evidence type="ECO:0000256" key="3">
    <source>
        <dbReference type="ARBA" id="ARBA00022630"/>
    </source>
</evidence>
<dbReference type="InterPro" id="IPR013786">
    <property type="entry name" value="AcylCoA_DH/ox_N"/>
</dbReference>
<dbReference type="WBParaSite" id="ACOC_0000383101-mRNA-1">
    <property type="protein sequence ID" value="ACOC_0000383101-mRNA-1"/>
    <property type="gene ID" value="ACOC_0000383101"/>
</dbReference>
<evidence type="ECO:0000313" key="8">
    <source>
        <dbReference type="Proteomes" id="UP000267027"/>
    </source>
</evidence>
<dbReference type="Proteomes" id="UP000267027">
    <property type="component" value="Unassembled WGS sequence"/>
</dbReference>
<dbReference type="AlphaFoldDB" id="A0A0R3PHK4"/>
<dbReference type="OrthoDB" id="9988775at2759"/>